<dbReference type="AlphaFoldDB" id="A0A6N8L2Q6"/>
<feature type="domain" description="PhnB-like" evidence="1">
    <location>
        <begin position="171"/>
        <end position="288"/>
    </location>
</feature>
<dbReference type="Pfam" id="PF06983">
    <property type="entry name" value="3-dmu-9_3-mt"/>
    <property type="match status" value="2"/>
</dbReference>
<proteinExistence type="predicted"/>
<sequence length="321" mass="36490">MDPRSGRQYLGITSNIARKTRLVYMLVMEEIILLHQFYQRIKKSIMKNQIIPSLWFDNQALEAFEYYTEIFPNSSIYKSSPIVVEASIMGVDFIGINGGPIFKPNPSISFMPIFEDKEDIDRIWQQLLDGGTVMMPLQAYPWSAHYGWVVDKYGFNWQLYLGELANVNNQAIVPTFMFCGEQQGNCQEALNFYSRVFKDFESQGVLPYPDGETKGQVMHAQFQAQAVTLAAMDSGVPQDFSFNEGVSMTITCKDQAEIDYYWEQMTANGEESQCGWCKDPYGISWQIVPQQIGKILQENPDAGAALMRMKKIDIAALQTSA</sequence>
<dbReference type="EMBL" id="WSQA01000005">
    <property type="protein sequence ID" value="MVZ62062.1"/>
    <property type="molecule type" value="Genomic_DNA"/>
</dbReference>
<organism evidence="2 3">
    <name type="scientific">Sphingobacterium humi</name>
    <dbReference type="NCBI Taxonomy" id="1796905"/>
    <lineage>
        <taxon>Bacteria</taxon>
        <taxon>Pseudomonadati</taxon>
        <taxon>Bacteroidota</taxon>
        <taxon>Sphingobacteriia</taxon>
        <taxon>Sphingobacteriales</taxon>
        <taxon>Sphingobacteriaceae</taxon>
        <taxon>Sphingobacterium</taxon>
    </lineage>
</organism>
<comment type="caution">
    <text evidence="2">The sequence shown here is derived from an EMBL/GenBank/DDBJ whole genome shotgun (WGS) entry which is preliminary data.</text>
</comment>
<accession>A0A6N8L2Q6</accession>
<dbReference type="CDD" id="cd06588">
    <property type="entry name" value="PhnB_like"/>
    <property type="match status" value="2"/>
</dbReference>
<feature type="domain" description="PhnB-like" evidence="1">
    <location>
        <begin position="49"/>
        <end position="159"/>
    </location>
</feature>
<dbReference type="InterPro" id="IPR028973">
    <property type="entry name" value="PhnB-like"/>
</dbReference>
<name>A0A6N8L2Q6_9SPHI</name>
<dbReference type="Gene3D" id="3.10.180.10">
    <property type="entry name" value="2,3-Dihydroxybiphenyl 1,2-Dioxygenase, domain 1"/>
    <property type="match status" value="1"/>
</dbReference>
<reference evidence="2 3" key="1">
    <citation type="submission" date="2019-12" db="EMBL/GenBank/DDBJ databases">
        <authorList>
            <person name="Dong K."/>
        </authorList>
    </citation>
    <scope>NUCLEOTIDE SEQUENCE [LARGE SCALE GENOMIC DNA]</scope>
    <source>
        <strain evidence="2 3">JCM 31225</strain>
    </source>
</reference>
<dbReference type="SUPFAM" id="SSF54593">
    <property type="entry name" value="Glyoxalase/Bleomycin resistance protein/Dihydroxybiphenyl dioxygenase"/>
    <property type="match status" value="2"/>
</dbReference>
<dbReference type="Gene3D" id="3.30.720.100">
    <property type="match status" value="1"/>
</dbReference>
<gene>
    <name evidence="2" type="ORF">GQF63_08525</name>
</gene>
<dbReference type="PANTHER" id="PTHR33990">
    <property type="entry name" value="PROTEIN YJDN-RELATED"/>
    <property type="match status" value="1"/>
</dbReference>
<keyword evidence="3" id="KW-1185">Reference proteome</keyword>
<evidence type="ECO:0000313" key="2">
    <source>
        <dbReference type="EMBL" id="MVZ62062.1"/>
    </source>
</evidence>
<evidence type="ECO:0000313" key="3">
    <source>
        <dbReference type="Proteomes" id="UP000435036"/>
    </source>
</evidence>
<protein>
    <submittedName>
        <fullName evidence="2">VOC family protein</fullName>
    </submittedName>
</protein>
<dbReference type="InterPro" id="IPR029068">
    <property type="entry name" value="Glyas_Bleomycin-R_OHBP_Dase"/>
</dbReference>
<dbReference type="Proteomes" id="UP000435036">
    <property type="component" value="Unassembled WGS sequence"/>
</dbReference>
<evidence type="ECO:0000259" key="1">
    <source>
        <dbReference type="Pfam" id="PF06983"/>
    </source>
</evidence>
<dbReference type="Gene3D" id="3.30.720.110">
    <property type="match status" value="1"/>
</dbReference>